<protein>
    <recommendedName>
        <fullName evidence="3">ArsR family transcriptional regulator</fullName>
    </recommendedName>
</protein>
<evidence type="ECO:0000313" key="2">
    <source>
        <dbReference type="Proteomes" id="UP000547973"/>
    </source>
</evidence>
<dbReference type="Gene3D" id="1.10.10.10">
    <property type="entry name" value="Winged helix-like DNA-binding domain superfamily/Winged helix DNA-binding domain"/>
    <property type="match status" value="1"/>
</dbReference>
<dbReference type="InterPro" id="IPR036388">
    <property type="entry name" value="WH-like_DNA-bd_sf"/>
</dbReference>
<accession>A0A7Y9ZEF6</accession>
<gene>
    <name evidence="1" type="ORF">BKA03_002847</name>
</gene>
<sequence length="199" mass="21454">MRTQAPALLPIFRSALQARLLLRVLTSGEGLTAADLARDLEEPEPTVFRETRRLLDAGLLRGERIGRALVLKPAEDNPATAPLRQLLVVTYGPHLLIGRALAGLAGIDEAYIHGSWAARFHGEVGGPPGDIDVLVVGQPDRRAVDAALAGLETELGREVNVTYVSEERWRSADDAFIGTVRSRPLVPLEMSDGPAMLTP</sequence>
<keyword evidence="2" id="KW-1185">Reference proteome</keyword>
<dbReference type="OrthoDB" id="3526885at2"/>
<proteinExistence type="predicted"/>
<dbReference type="RefSeq" id="WP_062075182.1">
    <property type="nucleotide sequence ID" value="NZ_BBRC01000006.1"/>
</dbReference>
<comment type="caution">
    <text evidence="1">The sequence shown here is derived from an EMBL/GenBank/DDBJ whole genome shotgun (WGS) entry which is preliminary data.</text>
</comment>
<reference evidence="1 2" key="1">
    <citation type="submission" date="2020-07" db="EMBL/GenBank/DDBJ databases">
        <title>Sequencing the genomes of 1000 actinobacteria strains.</title>
        <authorList>
            <person name="Klenk H.-P."/>
        </authorList>
    </citation>
    <scope>NUCLEOTIDE SEQUENCE [LARGE SCALE GENOMIC DNA]</scope>
    <source>
        <strain evidence="1 2">DSM 19970</strain>
    </source>
</reference>
<dbReference type="AlphaFoldDB" id="A0A7Y9ZEF6"/>
<dbReference type="InterPro" id="IPR036390">
    <property type="entry name" value="WH_DNA-bd_sf"/>
</dbReference>
<evidence type="ECO:0008006" key="3">
    <source>
        <dbReference type="Google" id="ProtNLM"/>
    </source>
</evidence>
<dbReference type="Proteomes" id="UP000547973">
    <property type="component" value="Unassembled WGS sequence"/>
</dbReference>
<name>A0A7Y9ZEF6_9MICO</name>
<dbReference type="SUPFAM" id="SSF46785">
    <property type="entry name" value="Winged helix' DNA-binding domain"/>
    <property type="match status" value="1"/>
</dbReference>
<organism evidence="1 2">
    <name type="scientific">Demequina lutea</name>
    <dbReference type="NCBI Taxonomy" id="431489"/>
    <lineage>
        <taxon>Bacteria</taxon>
        <taxon>Bacillati</taxon>
        <taxon>Actinomycetota</taxon>
        <taxon>Actinomycetes</taxon>
        <taxon>Micrococcales</taxon>
        <taxon>Demequinaceae</taxon>
        <taxon>Demequina</taxon>
    </lineage>
</organism>
<evidence type="ECO:0000313" key="1">
    <source>
        <dbReference type="EMBL" id="NYI42728.1"/>
    </source>
</evidence>
<dbReference type="EMBL" id="JACBZO010000001">
    <property type="protein sequence ID" value="NYI42728.1"/>
    <property type="molecule type" value="Genomic_DNA"/>
</dbReference>